<evidence type="ECO:0000256" key="1">
    <source>
        <dbReference type="SAM" id="MobiDB-lite"/>
    </source>
</evidence>
<proteinExistence type="predicted"/>
<accession>A0A1H9XGN5</accession>
<dbReference type="AlphaFoldDB" id="A0A1H9XGN5"/>
<organism evidence="2 3">
    <name type="scientific">Actinokineospora terrae</name>
    <dbReference type="NCBI Taxonomy" id="155974"/>
    <lineage>
        <taxon>Bacteria</taxon>
        <taxon>Bacillati</taxon>
        <taxon>Actinomycetota</taxon>
        <taxon>Actinomycetes</taxon>
        <taxon>Pseudonocardiales</taxon>
        <taxon>Pseudonocardiaceae</taxon>
        <taxon>Actinokineospora</taxon>
    </lineage>
</organism>
<reference evidence="3" key="1">
    <citation type="submission" date="2016-10" db="EMBL/GenBank/DDBJ databases">
        <authorList>
            <person name="Varghese N."/>
            <person name="Submissions S."/>
        </authorList>
    </citation>
    <scope>NUCLEOTIDE SEQUENCE [LARGE SCALE GENOMIC DNA]</scope>
    <source>
        <strain evidence="3">DSM 44260</strain>
    </source>
</reference>
<name>A0A1H9XGN5_9PSEU</name>
<dbReference type="EMBL" id="FOGI01000015">
    <property type="protein sequence ID" value="SES45366.1"/>
    <property type="molecule type" value="Genomic_DNA"/>
</dbReference>
<gene>
    <name evidence="2" type="ORF">SAMN04487818_11570</name>
</gene>
<feature type="compositionally biased region" description="Polar residues" evidence="1">
    <location>
        <begin position="309"/>
        <end position="319"/>
    </location>
</feature>
<evidence type="ECO:0000313" key="3">
    <source>
        <dbReference type="Proteomes" id="UP000199051"/>
    </source>
</evidence>
<protein>
    <submittedName>
        <fullName evidence="2">Uncharacterized protein</fullName>
    </submittedName>
</protein>
<feature type="region of interest" description="Disordered" evidence="1">
    <location>
        <begin position="298"/>
        <end position="319"/>
    </location>
</feature>
<dbReference type="Proteomes" id="UP000199051">
    <property type="component" value="Unassembled WGS sequence"/>
</dbReference>
<sequence length="319" mass="35404">MTKLVEHRGVVDCGHAGHPRCKIAKRLHWPAACLQAHSTGSNVSTSSTFLDCHDPQSAVRSLSTAFRVEDHELLLAIKSCRVRDYDAPYLEERILAKILKDLGVRGTPQFAGTYFFHGTRTFDSGGFSVRGVLPLTDVLDELWTSLHSLIGHIVTRSEWEAHRRAIETTTAGGHGGWQYRLKTRDPGIHAGPYAHLIRELHLTPSPERHDYLAVPEIVQDIARTCDFNLIERYTEATTPCVVKFRTSANEEHAYQAAFWYVYAHIHGDAPPQSILYAYSGQNKPVQPHDVLSVELIANADTPGGPPLTRTASNEGEASP</sequence>
<keyword evidence="3" id="KW-1185">Reference proteome</keyword>
<evidence type="ECO:0000313" key="2">
    <source>
        <dbReference type="EMBL" id="SES45366.1"/>
    </source>
</evidence>